<dbReference type="AlphaFoldDB" id="A0A0P9D2E4"/>
<gene>
    <name evidence="2" type="ORF">SE17_17240</name>
</gene>
<evidence type="ECO:0000313" key="3">
    <source>
        <dbReference type="Proteomes" id="UP000050509"/>
    </source>
</evidence>
<reference evidence="2 3" key="1">
    <citation type="submission" date="2015-09" db="EMBL/GenBank/DDBJ databases">
        <title>Draft genome sequence of Kouleothrix aurantiaca JCM 19913.</title>
        <authorList>
            <person name="Hemp J."/>
        </authorList>
    </citation>
    <scope>NUCLEOTIDE SEQUENCE [LARGE SCALE GENOMIC DNA]</scope>
    <source>
        <strain evidence="2 3">COM-B</strain>
    </source>
</reference>
<evidence type="ECO:0000256" key="1">
    <source>
        <dbReference type="SAM" id="Phobius"/>
    </source>
</evidence>
<keyword evidence="1" id="KW-0812">Transmembrane</keyword>
<sequence length="139" mass="14993">MKAHLQLQPSLRKSWRNQRWVEIVVAVAILVLVAVGVAYWQASRRTPAVLVALPDPAAPSVMRYIQAHEALNAPAAVNPALPATQNYIRAHEALNAAAVPPDAATQGILGYIRAHSTSSVAPIDPATQSVLDYLRMHAH</sequence>
<keyword evidence="1" id="KW-1133">Transmembrane helix</keyword>
<protein>
    <submittedName>
        <fullName evidence="2">Uncharacterized protein</fullName>
    </submittedName>
</protein>
<comment type="caution">
    <text evidence="2">The sequence shown here is derived from an EMBL/GenBank/DDBJ whole genome shotgun (WGS) entry which is preliminary data.</text>
</comment>
<feature type="transmembrane region" description="Helical" evidence="1">
    <location>
        <begin position="20"/>
        <end position="40"/>
    </location>
</feature>
<dbReference type="Proteomes" id="UP000050509">
    <property type="component" value="Unassembled WGS sequence"/>
</dbReference>
<dbReference type="EMBL" id="LJCR01000646">
    <property type="protein sequence ID" value="KPV52139.1"/>
    <property type="molecule type" value="Genomic_DNA"/>
</dbReference>
<proteinExistence type="predicted"/>
<evidence type="ECO:0000313" key="2">
    <source>
        <dbReference type="EMBL" id="KPV52139.1"/>
    </source>
</evidence>
<organism evidence="2 3">
    <name type="scientific">Kouleothrix aurantiaca</name>
    <dbReference type="NCBI Taxonomy" id="186479"/>
    <lineage>
        <taxon>Bacteria</taxon>
        <taxon>Bacillati</taxon>
        <taxon>Chloroflexota</taxon>
        <taxon>Chloroflexia</taxon>
        <taxon>Chloroflexales</taxon>
        <taxon>Roseiflexineae</taxon>
        <taxon>Roseiflexaceae</taxon>
        <taxon>Kouleothrix</taxon>
    </lineage>
</organism>
<name>A0A0P9D2E4_9CHLR</name>
<keyword evidence="1" id="KW-0472">Membrane</keyword>
<keyword evidence="3" id="KW-1185">Reference proteome</keyword>
<accession>A0A0P9D2E4</accession>